<gene>
    <name evidence="2" type="ORF">HYH03_008425</name>
</gene>
<reference evidence="2" key="1">
    <citation type="journal article" date="2020" name="bioRxiv">
        <title>Comparative genomics of Chlamydomonas.</title>
        <authorList>
            <person name="Craig R.J."/>
            <person name="Hasan A.R."/>
            <person name="Ness R.W."/>
            <person name="Keightley P.D."/>
        </authorList>
    </citation>
    <scope>NUCLEOTIDE SEQUENCE</scope>
    <source>
        <strain evidence="2">CCAP 11/70</strain>
    </source>
</reference>
<feature type="compositionally biased region" description="Basic residues" evidence="1">
    <location>
        <begin position="170"/>
        <end position="182"/>
    </location>
</feature>
<name>A0A835Y0Y5_9CHLO</name>
<dbReference type="PANTHER" id="PTHR36357">
    <property type="entry name" value="OS03G0148300 PROTEIN"/>
    <property type="match status" value="1"/>
</dbReference>
<accession>A0A835Y0Y5</accession>
<evidence type="ECO:0000256" key="1">
    <source>
        <dbReference type="SAM" id="MobiDB-lite"/>
    </source>
</evidence>
<proteinExistence type="predicted"/>
<feature type="compositionally biased region" description="Gly residues" evidence="1">
    <location>
        <begin position="121"/>
        <end position="131"/>
    </location>
</feature>
<dbReference type="Proteomes" id="UP000612055">
    <property type="component" value="Unassembled WGS sequence"/>
</dbReference>
<dbReference type="OrthoDB" id="75833at2759"/>
<sequence length="210" mass="22404">MVRALPEVAGASVAAVSREMLVVTPTSKQDMEQLKKALLAQPEVYELEIGDDIFRRDGAKPYDELQREMLAQAMSSTRSKVAEKVKHKLQNLFSRKKKKKRSFKEAATTGLGEDGPADAGAGRGGEVADGEGGAKRKGRKVERGKGEGIVPGSKRQAGKEGDGGSELGRRSKRRRMRERRSTRGQQGGGDGSDGSGDGDGDTEGAYGAEL</sequence>
<dbReference type="EMBL" id="JAEHOE010000038">
    <property type="protein sequence ID" value="KAG2493289.1"/>
    <property type="molecule type" value="Genomic_DNA"/>
</dbReference>
<organism evidence="2 3">
    <name type="scientific">Edaphochlamys debaryana</name>
    <dbReference type="NCBI Taxonomy" id="47281"/>
    <lineage>
        <taxon>Eukaryota</taxon>
        <taxon>Viridiplantae</taxon>
        <taxon>Chlorophyta</taxon>
        <taxon>core chlorophytes</taxon>
        <taxon>Chlorophyceae</taxon>
        <taxon>CS clade</taxon>
        <taxon>Chlamydomonadales</taxon>
        <taxon>Chlamydomonadales incertae sedis</taxon>
        <taxon>Edaphochlamys</taxon>
    </lineage>
</organism>
<evidence type="ECO:0000313" key="3">
    <source>
        <dbReference type="Proteomes" id="UP000612055"/>
    </source>
</evidence>
<dbReference type="PANTHER" id="PTHR36357:SF1">
    <property type="entry name" value="OS03G0148300 PROTEIN"/>
    <property type="match status" value="1"/>
</dbReference>
<comment type="caution">
    <text evidence="2">The sequence shown here is derived from an EMBL/GenBank/DDBJ whole genome shotgun (WGS) entry which is preliminary data.</text>
</comment>
<feature type="region of interest" description="Disordered" evidence="1">
    <location>
        <begin position="91"/>
        <end position="210"/>
    </location>
</feature>
<protein>
    <submittedName>
        <fullName evidence="2">Uncharacterized protein</fullName>
    </submittedName>
</protein>
<feature type="compositionally biased region" description="Basic residues" evidence="1">
    <location>
        <begin position="91"/>
        <end position="102"/>
    </location>
</feature>
<feature type="compositionally biased region" description="Gly residues" evidence="1">
    <location>
        <begin position="185"/>
        <end position="195"/>
    </location>
</feature>
<dbReference type="AlphaFoldDB" id="A0A835Y0Y5"/>
<keyword evidence="3" id="KW-1185">Reference proteome</keyword>
<evidence type="ECO:0000313" key="2">
    <source>
        <dbReference type="EMBL" id="KAG2493289.1"/>
    </source>
</evidence>